<dbReference type="Proteomes" id="UP000294588">
    <property type="component" value="Unassembled WGS sequence"/>
</dbReference>
<sequence>MLSVDIEAFIYSLLTDEKFRNQIVAQQELEAKDAIWADFPSQSNPYLLSMLSKGGITKLYAHQKEAIETALKGENMVVTTGVASGKSLCYQFPILQTLLTSPKSRALLLFPTKALAQDQKQKMQELILGLLKENPHIPSIYTGIYDGDTEVGVRRNIRNKSHLIFSNPDMLHLAILPNHSLWSNFFANLKWIVLDEVHIYRGVFGSHFANVIRRLKRICEFYGSSPQFICTSATVANAKELTETLLEEPVHLVYKDSSPHSKRLFFIINPPIVDYALGIRRSALMESTILAKNWLQHKGQAILFCGSRRNVEIIYLYLIKDESYKEKIRSYRSGYLAEHRREIEKDLREGKIKLVISTNALELGIDIGGLDAVFMNTYPGTIAATRQQAGRAGRKNNTALAILIAGANPLDQYICQHPEYLFENNPENALISPDHSEILQSQLLCAIQDLALMENEGFGSLGSEHIFPYLQVLLQEGKIRKANDRYICAPETYPAAEVSLRNLSSQVEIISNNEVIGTVDSASAMWMVHPQAIYLDKGDTWQVTNLDLEHNKAEVKPVQVNYFTQATRQTFIECKNLLKKENCGGSDKYFGQVTVTTTITGFKKLRFFNQEVLEWVELDLPPTKLETIAWWMGISPQIVDAVKEQGLWNSEPNDYGKNWQEITKAIRKRDGYRCQHCGALEKDIPHHIHHIIPFRKFDNPEEANNPSNLLTLCPKCHRLAELTVQIQNGITATGYLLVNLAPFFLMCDRQDLDVFCEDKSVLTQNNPIILIYDNISGGIGLSRKLYDLHTQLLEAALDLVSQCPCKEGCPSCVGPVAENGVGAKEYSIALLQELIKNLPDR</sequence>
<protein>
    <submittedName>
        <fullName evidence="1">DEAD/DEAH box helicase</fullName>
    </submittedName>
</protein>
<proteinExistence type="predicted"/>
<keyword evidence="1" id="KW-0547">Nucleotide-binding</keyword>
<accession>A0AC61QKY4</accession>
<gene>
    <name evidence="1" type="ORF">E0946_00445</name>
</gene>
<reference evidence="1" key="1">
    <citation type="submission" date="2019-03" db="EMBL/GenBank/DDBJ databases">
        <title>Candidatus Syntrophosphaera thermopropionivorans: a novel player in syntrophic propionate oxidation during anaerobic digestion.</title>
        <authorList>
            <person name="Dyksma S."/>
        </authorList>
    </citation>
    <scope>NUCLEOTIDE SEQUENCE</scope>
    <source>
        <strain evidence="1">W5</strain>
    </source>
</reference>
<keyword evidence="1" id="KW-0378">Hydrolase</keyword>
<dbReference type="EMBL" id="SMOG01000001">
    <property type="protein sequence ID" value="TDF74587.1"/>
    <property type="molecule type" value="Genomic_DNA"/>
</dbReference>
<name>A0AC61QKY4_9BACT</name>
<keyword evidence="1" id="KW-0347">Helicase</keyword>
<keyword evidence="1" id="KW-0067">ATP-binding</keyword>
<evidence type="ECO:0000313" key="2">
    <source>
        <dbReference type="Proteomes" id="UP000294588"/>
    </source>
</evidence>
<evidence type="ECO:0000313" key="1">
    <source>
        <dbReference type="EMBL" id="TDF74587.1"/>
    </source>
</evidence>
<comment type="caution">
    <text evidence="1">The sequence shown here is derived from an EMBL/GenBank/DDBJ whole genome shotgun (WGS) entry which is preliminary data.</text>
</comment>
<keyword evidence="2" id="KW-1185">Reference proteome</keyword>
<organism evidence="1 2">
    <name type="scientific">Candidatus Syntrophosphaera thermopropionivorans</name>
    <dbReference type="NCBI Taxonomy" id="2593015"/>
    <lineage>
        <taxon>Bacteria</taxon>
        <taxon>Pseudomonadati</taxon>
        <taxon>Candidatus Cloacimonadota</taxon>
        <taxon>Candidatus Cloacimonadia</taxon>
        <taxon>Candidatus Cloacimonadales</taxon>
        <taxon>Candidatus Cloacimonadaceae</taxon>
        <taxon>Candidatus Syntrophosphaera</taxon>
    </lineage>
</organism>